<dbReference type="AlphaFoldDB" id="A0AAE0HY63"/>
<dbReference type="Proteomes" id="UP001283341">
    <property type="component" value="Unassembled WGS sequence"/>
</dbReference>
<protein>
    <submittedName>
        <fullName evidence="1">Uncharacterized protein</fullName>
    </submittedName>
</protein>
<keyword evidence="2" id="KW-1185">Reference proteome</keyword>
<reference evidence="1" key="1">
    <citation type="journal article" date="2023" name="Mol. Phylogenet. Evol.">
        <title>Genome-scale phylogeny and comparative genomics of the fungal order Sordariales.</title>
        <authorList>
            <person name="Hensen N."/>
            <person name="Bonometti L."/>
            <person name="Westerberg I."/>
            <person name="Brannstrom I.O."/>
            <person name="Guillou S."/>
            <person name="Cros-Aarteil S."/>
            <person name="Calhoun S."/>
            <person name="Haridas S."/>
            <person name="Kuo A."/>
            <person name="Mondo S."/>
            <person name="Pangilinan J."/>
            <person name="Riley R."/>
            <person name="LaButti K."/>
            <person name="Andreopoulos B."/>
            <person name="Lipzen A."/>
            <person name="Chen C."/>
            <person name="Yan M."/>
            <person name="Daum C."/>
            <person name="Ng V."/>
            <person name="Clum A."/>
            <person name="Steindorff A."/>
            <person name="Ohm R.A."/>
            <person name="Martin F."/>
            <person name="Silar P."/>
            <person name="Natvig D.O."/>
            <person name="Lalanne C."/>
            <person name="Gautier V."/>
            <person name="Ament-Velasquez S.L."/>
            <person name="Kruys A."/>
            <person name="Hutchinson M.I."/>
            <person name="Powell A.J."/>
            <person name="Barry K."/>
            <person name="Miller A.N."/>
            <person name="Grigoriev I.V."/>
            <person name="Debuchy R."/>
            <person name="Gladieux P."/>
            <person name="Hiltunen Thoren M."/>
            <person name="Johannesson H."/>
        </authorList>
    </citation>
    <scope>NUCLEOTIDE SEQUENCE</scope>
    <source>
        <strain evidence="1">CBS 118394</strain>
    </source>
</reference>
<reference evidence="1" key="2">
    <citation type="submission" date="2023-06" db="EMBL/GenBank/DDBJ databases">
        <authorList>
            <consortium name="Lawrence Berkeley National Laboratory"/>
            <person name="Haridas S."/>
            <person name="Hensen N."/>
            <person name="Bonometti L."/>
            <person name="Westerberg I."/>
            <person name="Brannstrom I.O."/>
            <person name="Guillou S."/>
            <person name="Cros-Aarteil S."/>
            <person name="Calhoun S."/>
            <person name="Kuo A."/>
            <person name="Mondo S."/>
            <person name="Pangilinan J."/>
            <person name="Riley R."/>
            <person name="Labutti K."/>
            <person name="Andreopoulos B."/>
            <person name="Lipzen A."/>
            <person name="Chen C."/>
            <person name="Yanf M."/>
            <person name="Daum C."/>
            <person name="Ng V."/>
            <person name="Clum A."/>
            <person name="Steindorff A."/>
            <person name="Ohm R."/>
            <person name="Martin F."/>
            <person name="Silar P."/>
            <person name="Natvig D."/>
            <person name="Lalanne C."/>
            <person name="Gautier V."/>
            <person name="Ament-Velasquez S.L."/>
            <person name="Kruys A."/>
            <person name="Hutchinson M.I."/>
            <person name="Powell A.J."/>
            <person name="Barry K."/>
            <person name="Miller A.N."/>
            <person name="Grigoriev I.V."/>
            <person name="Debuchy R."/>
            <person name="Gladieux P."/>
            <person name="Thoren M.H."/>
            <person name="Johannesson H."/>
        </authorList>
    </citation>
    <scope>NUCLEOTIDE SEQUENCE</scope>
    <source>
        <strain evidence="1">CBS 118394</strain>
    </source>
</reference>
<proteinExistence type="predicted"/>
<organism evidence="1 2">
    <name type="scientific">Apodospora peruviana</name>
    <dbReference type="NCBI Taxonomy" id="516989"/>
    <lineage>
        <taxon>Eukaryota</taxon>
        <taxon>Fungi</taxon>
        <taxon>Dikarya</taxon>
        <taxon>Ascomycota</taxon>
        <taxon>Pezizomycotina</taxon>
        <taxon>Sordariomycetes</taxon>
        <taxon>Sordariomycetidae</taxon>
        <taxon>Sordariales</taxon>
        <taxon>Lasiosphaeriaceae</taxon>
        <taxon>Apodospora</taxon>
    </lineage>
</organism>
<dbReference type="EMBL" id="JAUEDM010000006">
    <property type="protein sequence ID" value="KAK3315022.1"/>
    <property type="molecule type" value="Genomic_DNA"/>
</dbReference>
<name>A0AAE0HY63_9PEZI</name>
<accession>A0AAE0HY63</accession>
<evidence type="ECO:0000313" key="2">
    <source>
        <dbReference type="Proteomes" id="UP001283341"/>
    </source>
</evidence>
<gene>
    <name evidence="1" type="ORF">B0H66DRAFT_331001</name>
</gene>
<comment type="caution">
    <text evidence="1">The sequence shown here is derived from an EMBL/GenBank/DDBJ whole genome shotgun (WGS) entry which is preliminary data.</text>
</comment>
<sequence>MDYWSIPQSPTLRLVFQRANQAWPDAAAIDPVPGHLKCQPSTASHNAEFHHHTSQQSPVHLCQSGIREAPRDKSGARPARLHQPMLNDNAFPLSPILRCSSAYTIPYGLQGTTTPAYGVSTYLRSNYSCVWLGLVSLEAWVTGRSLYFSLASLPRRPGKELPLPLHVLSWHETCNGLPTSRAPSSSSTTLTSSLNCTLHTLYKSARLPNSIYSLSVSLSVAIPAIVVASCRPRVLAGDKKVCSNTH</sequence>
<evidence type="ECO:0000313" key="1">
    <source>
        <dbReference type="EMBL" id="KAK3315022.1"/>
    </source>
</evidence>